<protein>
    <submittedName>
        <fullName evidence="3">FtsJ-like methyltransferase</fullName>
    </submittedName>
</protein>
<name>A0A9P3GD26_9APHY</name>
<dbReference type="AlphaFoldDB" id="A0A9P3GD26"/>
<dbReference type="GO" id="GO:0008168">
    <property type="term" value="F:methyltransferase activity"/>
    <property type="evidence" value="ECO:0007669"/>
    <property type="project" value="UniProtKB-KW"/>
</dbReference>
<dbReference type="Proteomes" id="UP000703269">
    <property type="component" value="Unassembled WGS sequence"/>
</dbReference>
<evidence type="ECO:0000256" key="1">
    <source>
        <dbReference type="SAM" id="MobiDB-lite"/>
    </source>
</evidence>
<dbReference type="Pfam" id="PF01728">
    <property type="entry name" value="FtsJ"/>
    <property type="match status" value="1"/>
</dbReference>
<dbReference type="GO" id="GO:0032259">
    <property type="term" value="P:methylation"/>
    <property type="evidence" value="ECO:0007669"/>
    <property type="project" value="UniProtKB-KW"/>
</dbReference>
<sequence length="507" mass="55297">MPKQDTPVVSTVEELDALLEEGIRLHGPEDTSRSLEPLFLNASPIYSSLRRLKQLYAVHPSTDERFTLGRIYCATAVTADPLVHMRSFQKAFADMAASSKTLQFASGGVKRFLDLGCSPGGFSNWLLGNNKDSRGVGITLSDEDAKWGMVVEGTQLVKPRYDLRFADIVSLVKDSIAKGEDPIVSDAEQRGGAFDLVIAGAFPTGTVVSVNFRIKLAFSQLLMLLCNIRRGGDAIIVTNTKSKRWIVEIMALLRRCFREIKTGKGGKLHKDRSSCYLICADFCAADDAVAEYILVLKSALDKLEHSNDPKEVQEEPEGNIWPRLLLLSGQAETNEEFFEAEHRFVLDLFEPVWRQQHNAIYNTFTKMLLKGASEKPPPFARIGSVRAYIEPGSVLTSGYAPGVSTGGGQGHTVAPAWRRFAEPPSPTSSSNPSDSDPTSPRETSASVVAAAPVAKYVAPGRRASVSVPPFKALPNWRGRSESSSVPLLTRPRGATVADASLSWRAKS</sequence>
<comment type="caution">
    <text evidence="3">The sequence shown here is derived from an EMBL/GenBank/DDBJ whole genome shotgun (WGS) entry which is preliminary data.</text>
</comment>
<dbReference type="Gene3D" id="3.40.50.12760">
    <property type="match status" value="1"/>
</dbReference>
<reference evidence="3 4" key="1">
    <citation type="submission" date="2021-08" db="EMBL/GenBank/DDBJ databases">
        <title>Draft Genome Sequence of Phanerochaete sordida strain YK-624.</title>
        <authorList>
            <person name="Mori T."/>
            <person name="Dohra H."/>
            <person name="Suzuki T."/>
            <person name="Kawagishi H."/>
            <person name="Hirai H."/>
        </authorList>
    </citation>
    <scope>NUCLEOTIDE SEQUENCE [LARGE SCALE GENOMIC DNA]</scope>
    <source>
        <strain evidence="3 4">YK-624</strain>
    </source>
</reference>
<feature type="region of interest" description="Disordered" evidence="1">
    <location>
        <begin position="419"/>
        <end position="448"/>
    </location>
</feature>
<dbReference type="InterPro" id="IPR002877">
    <property type="entry name" value="RNA_MeTrfase_FtsJ_dom"/>
</dbReference>
<proteinExistence type="predicted"/>
<evidence type="ECO:0000259" key="2">
    <source>
        <dbReference type="Pfam" id="PF01728"/>
    </source>
</evidence>
<feature type="region of interest" description="Disordered" evidence="1">
    <location>
        <begin position="467"/>
        <end position="507"/>
    </location>
</feature>
<accession>A0A9P3GD26</accession>
<evidence type="ECO:0000313" key="4">
    <source>
        <dbReference type="Proteomes" id="UP000703269"/>
    </source>
</evidence>
<dbReference type="EMBL" id="BPQB01000026">
    <property type="protein sequence ID" value="GJE92495.1"/>
    <property type="molecule type" value="Genomic_DNA"/>
</dbReference>
<dbReference type="InterPro" id="IPR029063">
    <property type="entry name" value="SAM-dependent_MTases_sf"/>
</dbReference>
<keyword evidence="4" id="KW-1185">Reference proteome</keyword>
<evidence type="ECO:0000313" key="3">
    <source>
        <dbReference type="EMBL" id="GJE92495.1"/>
    </source>
</evidence>
<feature type="domain" description="Ribosomal RNA methyltransferase FtsJ" evidence="2">
    <location>
        <begin position="109"/>
        <end position="282"/>
    </location>
</feature>
<dbReference type="OrthoDB" id="417125at2759"/>
<dbReference type="SUPFAM" id="SSF53335">
    <property type="entry name" value="S-adenosyl-L-methionine-dependent methyltransferases"/>
    <property type="match status" value="1"/>
</dbReference>
<organism evidence="3 4">
    <name type="scientific">Phanerochaete sordida</name>
    <dbReference type="NCBI Taxonomy" id="48140"/>
    <lineage>
        <taxon>Eukaryota</taxon>
        <taxon>Fungi</taxon>
        <taxon>Dikarya</taxon>
        <taxon>Basidiomycota</taxon>
        <taxon>Agaricomycotina</taxon>
        <taxon>Agaricomycetes</taxon>
        <taxon>Polyporales</taxon>
        <taxon>Phanerochaetaceae</taxon>
        <taxon>Phanerochaete</taxon>
    </lineage>
</organism>
<keyword evidence="3" id="KW-0808">Transferase</keyword>
<keyword evidence="3" id="KW-0489">Methyltransferase</keyword>
<feature type="compositionally biased region" description="Low complexity" evidence="1">
    <location>
        <begin position="427"/>
        <end position="448"/>
    </location>
</feature>
<gene>
    <name evidence="3" type="ORF">PsYK624_086490</name>
</gene>